<gene>
    <name evidence="1" type="ORF">FHX50_000162</name>
</gene>
<dbReference type="EMBL" id="JACHWP010000001">
    <property type="protein sequence ID" value="MBB3021914.1"/>
    <property type="molecule type" value="Genomic_DNA"/>
</dbReference>
<dbReference type="AlphaFoldDB" id="A0A839QNP0"/>
<accession>A0A839QNP0</accession>
<name>A0A839QNP0_9MICO</name>
<reference evidence="1 2" key="1">
    <citation type="submission" date="2020-08" db="EMBL/GenBank/DDBJ databases">
        <title>Sequencing the genomes of 1000 actinobacteria strains.</title>
        <authorList>
            <person name="Klenk H.-P."/>
        </authorList>
    </citation>
    <scope>NUCLEOTIDE SEQUENCE [LARGE SCALE GENOMIC DNA]</scope>
    <source>
        <strain evidence="1 2">DSM 23040</strain>
    </source>
</reference>
<evidence type="ECO:0000313" key="2">
    <source>
        <dbReference type="Proteomes" id="UP000568050"/>
    </source>
</evidence>
<keyword evidence="2" id="KW-1185">Reference proteome</keyword>
<comment type="caution">
    <text evidence="1">The sequence shown here is derived from an EMBL/GenBank/DDBJ whole genome shotgun (WGS) entry which is preliminary data.</text>
</comment>
<dbReference type="Proteomes" id="UP000568050">
    <property type="component" value="Unassembled WGS sequence"/>
</dbReference>
<proteinExistence type="predicted"/>
<organism evidence="1 2">
    <name type="scientific">Helcobacillus massiliensis</name>
    <dbReference type="NCBI Taxonomy" id="521392"/>
    <lineage>
        <taxon>Bacteria</taxon>
        <taxon>Bacillati</taxon>
        <taxon>Actinomycetota</taxon>
        <taxon>Actinomycetes</taxon>
        <taxon>Micrococcales</taxon>
        <taxon>Dermabacteraceae</taxon>
        <taxon>Helcobacillus</taxon>
    </lineage>
</organism>
<sequence>MAESTFKGMSPAAVKNSGQSLTDAAQSIGQALESAIDAMEAIEWIGEDREHFITTYCVPLSEELTLVEELRTLGQHLVTEADQQLTASAA</sequence>
<protein>
    <submittedName>
        <fullName evidence="1">Uncharacterized protein YukE</fullName>
    </submittedName>
</protein>
<evidence type="ECO:0000313" key="1">
    <source>
        <dbReference type="EMBL" id="MBB3021914.1"/>
    </source>
</evidence>
<dbReference type="RefSeq" id="WP_183373586.1">
    <property type="nucleotide sequence ID" value="NZ_CBCSFZ010000047.1"/>
</dbReference>